<feature type="compositionally biased region" description="Basic and acidic residues" evidence="1">
    <location>
        <begin position="95"/>
        <end position="104"/>
    </location>
</feature>
<dbReference type="AlphaFoldDB" id="A0A1F6DEE3"/>
<keyword evidence="2" id="KW-1133">Transmembrane helix</keyword>
<dbReference type="Proteomes" id="UP000176377">
    <property type="component" value="Unassembled WGS sequence"/>
</dbReference>
<proteinExistence type="predicted"/>
<comment type="caution">
    <text evidence="3">The sequence shown here is derived from an EMBL/GenBank/DDBJ whole genome shotgun (WGS) entry which is preliminary data.</text>
</comment>
<keyword evidence="2" id="KW-0472">Membrane</keyword>
<gene>
    <name evidence="3" type="ORF">A2765_04420</name>
</gene>
<accession>A0A1F6DEE3</accession>
<evidence type="ECO:0000313" key="4">
    <source>
        <dbReference type="Proteomes" id="UP000176377"/>
    </source>
</evidence>
<evidence type="ECO:0000256" key="1">
    <source>
        <dbReference type="SAM" id="MobiDB-lite"/>
    </source>
</evidence>
<protein>
    <submittedName>
        <fullName evidence="3">Uncharacterized protein</fullName>
    </submittedName>
</protein>
<dbReference type="EMBL" id="MFLA01000016">
    <property type="protein sequence ID" value="OGG59803.1"/>
    <property type="molecule type" value="Genomic_DNA"/>
</dbReference>
<feature type="transmembrane region" description="Helical" evidence="2">
    <location>
        <begin position="6"/>
        <end position="34"/>
    </location>
</feature>
<reference evidence="3 4" key="1">
    <citation type="journal article" date="2016" name="Nat. Commun.">
        <title>Thousands of microbial genomes shed light on interconnected biogeochemical processes in an aquifer system.</title>
        <authorList>
            <person name="Anantharaman K."/>
            <person name="Brown C.T."/>
            <person name="Hug L.A."/>
            <person name="Sharon I."/>
            <person name="Castelle C.J."/>
            <person name="Probst A.J."/>
            <person name="Thomas B.C."/>
            <person name="Singh A."/>
            <person name="Wilkins M.J."/>
            <person name="Karaoz U."/>
            <person name="Brodie E.L."/>
            <person name="Williams K.H."/>
            <person name="Hubbard S.S."/>
            <person name="Banfield J.F."/>
        </authorList>
    </citation>
    <scope>NUCLEOTIDE SEQUENCE [LARGE SCALE GENOMIC DNA]</scope>
</reference>
<sequence length="111" mass="12468">MDGLVSFAIVLGALAQFVIAALLIVVLWYLILILRDIRDITDRLRRGSELIAGDLSRFRRAVYDESEALWSSLKAFVKYLPQVLGFAGKKRARKAKQETEKDEPAEASDLS</sequence>
<evidence type="ECO:0000313" key="3">
    <source>
        <dbReference type="EMBL" id="OGG59803.1"/>
    </source>
</evidence>
<organism evidence="3 4">
    <name type="scientific">Candidatus Kaiserbacteria bacterium RIFCSPHIGHO2_01_FULL_56_24</name>
    <dbReference type="NCBI Taxonomy" id="1798487"/>
    <lineage>
        <taxon>Bacteria</taxon>
        <taxon>Candidatus Kaiseribacteriota</taxon>
    </lineage>
</organism>
<name>A0A1F6DEE3_9BACT</name>
<feature type="region of interest" description="Disordered" evidence="1">
    <location>
        <begin position="88"/>
        <end position="111"/>
    </location>
</feature>
<keyword evidence="2" id="KW-0812">Transmembrane</keyword>
<evidence type="ECO:0000256" key="2">
    <source>
        <dbReference type="SAM" id="Phobius"/>
    </source>
</evidence>